<evidence type="ECO:0000256" key="1">
    <source>
        <dbReference type="ARBA" id="ARBA00022448"/>
    </source>
</evidence>
<evidence type="ECO:0000256" key="4">
    <source>
        <dbReference type="ARBA" id="ARBA00022982"/>
    </source>
</evidence>
<feature type="domain" description="Cytochrome c" evidence="7">
    <location>
        <begin position="155"/>
        <end position="253"/>
    </location>
</feature>
<accession>A0A127F9L4</accession>
<dbReference type="InterPro" id="IPR036909">
    <property type="entry name" value="Cyt_c-like_dom_sf"/>
</dbReference>
<keyword evidence="9" id="KW-1185">Reference proteome</keyword>
<dbReference type="Pfam" id="PF00034">
    <property type="entry name" value="Cytochrom_C"/>
    <property type="match status" value="2"/>
</dbReference>
<dbReference type="EMBL" id="CP011971">
    <property type="protein sequence ID" value="AMN46280.1"/>
    <property type="molecule type" value="Genomic_DNA"/>
</dbReference>
<dbReference type="GO" id="GO:0009055">
    <property type="term" value="F:electron transfer activity"/>
    <property type="evidence" value="ECO:0007669"/>
    <property type="project" value="InterPro"/>
</dbReference>
<keyword evidence="2 6" id="KW-0349">Heme</keyword>
<dbReference type="InterPro" id="IPR009056">
    <property type="entry name" value="Cyt_c-like_dom"/>
</dbReference>
<organism evidence="8 9">
    <name type="scientific">Steroidobacter denitrificans</name>
    <dbReference type="NCBI Taxonomy" id="465721"/>
    <lineage>
        <taxon>Bacteria</taxon>
        <taxon>Pseudomonadati</taxon>
        <taxon>Pseudomonadota</taxon>
        <taxon>Gammaproteobacteria</taxon>
        <taxon>Steroidobacterales</taxon>
        <taxon>Steroidobacteraceae</taxon>
        <taxon>Steroidobacter</taxon>
    </lineage>
</organism>
<evidence type="ECO:0000313" key="8">
    <source>
        <dbReference type="EMBL" id="AMN46280.1"/>
    </source>
</evidence>
<evidence type="ECO:0000313" key="9">
    <source>
        <dbReference type="Proteomes" id="UP000070250"/>
    </source>
</evidence>
<keyword evidence="4" id="KW-0249">Electron transport</keyword>
<feature type="domain" description="Cytochrome c" evidence="7">
    <location>
        <begin position="15"/>
        <end position="151"/>
    </location>
</feature>
<keyword evidence="3 6" id="KW-0479">Metal-binding</keyword>
<keyword evidence="5 6" id="KW-0408">Iron</keyword>
<keyword evidence="1" id="KW-0813">Transport</keyword>
<dbReference type="GO" id="GO:0046872">
    <property type="term" value="F:metal ion binding"/>
    <property type="evidence" value="ECO:0007669"/>
    <property type="project" value="UniProtKB-KW"/>
</dbReference>
<sequence length="363" mass="39905">MTGAILPGAANAADYVALSGRQLYERFCASCHGVQGRGDGPVADSLRVEVPDLTRIAQRRGAALPRDRIARIIDGRHVLKAHGSRTMPVWGEDLSRAHAGDPDAERNTEIIISRLAEYVWFLQRPGDQDVPLAAQAPDAPAGVDQWIHAALELDRNAERGALLYEQHCADCHGGQAWGDAARSIPALAGQRRAYLVKQLADFIELERRGDQEALRGERQGRDQGRSMHEVVSSAGLDDPQVWADIAAYVNGLPLAQSTQTGDGTGLALGEAVYREQCATCHEEDARGDDEGFVPSLRNQHYVYLLRQMRGLTAWHRSNADEGLIRFLDSLETEEMTAVADYLSRFRGPVRDRLRMHNDGTVGD</sequence>
<dbReference type="PANTHER" id="PTHR33751:SF9">
    <property type="entry name" value="CYTOCHROME C4"/>
    <property type="match status" value="1"/>
</dbReference>
<dbReference type="PROSITE" id="PS51007">
    <property type="entry name" value="CYTC"/>
    <property type="match status" value="3"/>
</dbReference>
<proteinExistence type="predicted"/>
<feature type="domain" description="Cytochrome c" evidence="7">
    <location>
        <begin position="264"/>
        <end position="346"/>
    </location>
</feature>
<dbReference type="SUPFAM" id="SSF46626">
    <property type="entry name" value="Cytochrome c"/>
    <property type="match status" value="3"/>
</dbReference>
<dbReference type="KEGG" id="sdf:ACG33_03990"/>
<evidence type="ECO:0000256" key="3">
    <source>
        <dbReference type="ARBA" id="ARBA00022723"/>
    </source>
</evidence>
<name>A0A127F9L4_STEDE</name>
<dbReference type="Gene3D" id="1.10.760.10">
    <property type="entry name" value="Cytochrome c-like domain"/>
    <property type="match status" value="3"/>
</dbReference>
<dbReference type="GO" id="GO:0020037">
    <property type="term" value="F:heme binding"/>
    <property type="evidence" value="ECO:0007669"/>
    <property type="project" value="InterPro"/>
</dbReference>
<evidence type="ECO:0000256" key="6">
    <source>
        <dbReference type="PROSITE-ProRule" id="PRU00433"/>
    </source>
</evidence>
<gene>
    <name evidence="8" type="ORF">ACG33_03990</name>
</gene>
<dbReference type="InterPro" id="IPR050597">
    <property type="entry name" value="Cytochrome_c_Oxidase_Subunit"/>
</dbReference>
<protein>
    <recommendedName>
        <fullName evidence="7">Cytochrome c domain-containing protein</fullName>
    </recommendedName>
</protein>
<dbReference type="AlphaFoldDB" id="A0A127F9L4"/>
<dbReference type="STRING" id="465721.ACG33_03990"/>
<evidence type="ECO:0000259" key="7">
    <source>
        <dbReference type="PROSITE" id="PS51007"/>
    </source>
</evidence>
<dbReference type="PANTHER" id="PTHR33751">
    <property type="entry name" value="CBB3-TYPE CYTOCHROME C OXIDASE SUBUNIT FIXP"/>
    <property type="match status" value="1"/>
</dbReference>
<dbReference type="Proteomes" id="UP000070250">
    <property type="component" value="Chromosome"/>
</dbReference>
<evidence type="ECO:0000256" key="2">
    <source>
        <dbReference type="ARBA" id="ARBA00022617"/>
    </source>
</evidence>
<evidence type="ECO:0000256" key="5">
    <source>
        <dbReference type="ARBA" id="ARBA00023004"/>
    </source>
</evidence>
<dbReference type="Pfam" id="PF13442">
    <property type="entry name" value="Cytochrome_CBB3"/>
    <property type="match status" value="1"/>
</dbReference>
<reference evidence="8 9" key="1">
    <citation type="submission" date="2015-06" db="EMBL/GenBank/DDBJ databases">
        <title>A Comprehensive Approach to Explore the Metabolic and Phylogenetic Diversity of Bacterial Steroid Degradation in the Environment: Testosterone as an Example.</title>
        <authorList>
            <person name="Yang F.-C."/>
            <person name="Chen Y.-L."/>
            <person name="Yu C.-P."/>
            <person name="Tang S.-L."/>
            <person name="Wang P.-H."/>
            <person name="Ismail W."/>
            <person name="Wang C.-H."/>
            <person name="Yang C.-Y."/>
            <person name="Chiang Y.-R."/>
        </authorList>
    </citation>
    <scope>NUCLEOTIDE SEQUENCE [LARGE SCALE GENOMIC DNA]</scope>
    <source>
        <strain evidence="8 9">DSM 18526</strain>
    </source>
</reference>